<dbReference type="PANTHER" id="PTHR10221:SF9">
    <property type="entry name" value="TRANSCRIPTION INITIATION FACTOR TFIID SUBUNIT 6"/>
    <property type="match status" value="1"/>
</dbReference>
<organism evidence="6 7">
    <name type="scientific">Diceros bicornis minor</name>
    <name type="common">South-central black rhinoceros</name>
    <dbReference type="NCBI Taxonomy" id="77932"/>
    <lineage>
        <taxon>Eukaryota</taxon>
        <taxon>Metazoa</taxon>
        <taxon>Chordata</taxon>
        <taxon>Craniata</taxon>
        <taxon>Vertebrata</taxon>
        <taxon>Euteleostomi</taxon>
        <taxon>Mammalia</taxon>
        <taxon>Eutheria</taxon>
        <taxon>Laurasiatheria</taxon>
        <taxon>Perissodactyla</taxon>
        <taxon>Rhinocerotidae</taxon>
        <taxon>Diceros</taxon>
    </lineage>
</organism>
<dbReference type="GO" id="GO:0003713">
    <property type="term" value="F:transcription coactivator activity"/>
    <property type="evidence" value="ECO:0007669"/>
    <property type="project" value="TreeGrafter"/>
</dbReference>
<keyword evidence="7" id="KW-1185">Reference proteome</keyword>
<dbReference type="GO" id="GO:0046695">
    <property type="term" value="C:SLIK (SAGA-like) complex"/>
    <property type="evidence" value="ECO:0007669"/>
    <property type="project" value="InterPro"/>
</dbReference>
<dbReference type="EMBL" id="JACDTQ010001582">
    <property type="protein sequence ID" value="KAF5921839.1"/>
    <property type="molecule type" value="Genomic_DNA"/>
</dbReference>
<dbReference type="GO" id="GO:0000124">
    <property type="term" value="C:SAGA complex"/>
    <property type="evidence" value="ECO:0007669"/>
    <property type="project" value="InterPro"/>
</dbReference>
<dbReference type="PANTHER" id="PTHR10221">
    <property type="entry name" value="TRANSCRIPTION INITIATION FACTOR TFIID SUBUNIT 6"/>
    <property type="match status" value="1"/>
</dbReference>
<evidence type="ECO:0000256" key="2">
    <source>
        <dbReference type="ARBA" id="ARBA00007688"/>
    </source>
</evidence>
<evidence type="ECO:0000256" key="5">
    <source>
        <dbReference type="ARBA" id="ARBA00023242"/>
    </source>
</evidence>
<proteinExistence type="inferred from homology"/>
<evidence type="ECO:0000256" key="3">
    <source>
        <dbReference type="ARBA" id="ARBA00023015"/>
    </source>
</evidence>
<keyword evidence="5" id="KW-0539">Nucleus</keyword>
<dbReference type="GO" id="GO:0005669">
    <property type="term" value="C:transcription factor TFIID complex"/>
    <property type="evidence" value="ECO:0007669"/>
    <property type="project" value="InterPro"/>
</dbReference>
<sequence>MWTITVPSRTLPPTWWPRSASILAQPQTTSSPGSPRPSWRAGWTEKTLWTTHYGSITDLEELGHNVIKTLILLWLQERGKWIRSVLDGPLLSNINHIRADHVQSLLLKHCAPVLATLRPPPDNQNNYGAEFGSLRPHLCSHVVKAQAQAALQAQ</sequence>
<keyword evidence="3" id="KW-0805">Transcription regulation</keyword>
<comment type="similarity">
    <text evidence="2">Belongs to the TAF6 family.</text>
</comment>
<dbReference type="InterPro" id="IPR037796">
    <property type="entry name" value="TAF6"/>
</dbReference>
<gene>
    <name evidence="6" type="ORF">HPG69_013013</name>
</gene>
<dbReference type="GO" id="GO:0051123">
    <property type="term" value="P:RNA polymerase II preinitiation complex assembly"/>
    <property type="evidence" value="ECO:0007669"/>
    <property type="project" value="TreeGrafter"/>
</dbReference>
<protein>
    <submittedName>
        <fullName evidence="6">Uncharacterized protein</fullName>
    </submittedName>
</protein>
<accession>A0A7J7F1B3</accession>
<evidence type="ECO:0000313" key="7">
    <source>
        <dbReference type="Proteomes" id="UP000551758"/>
    </source>
</evidence>
<reference evidence="6 7" key="1">
    <citation type="journal article" date="2020" name="Mol. Biol. Evol.">
        <title>Interspecific Gene Flow and the Evolution of Specialization in Black and White Rhinoceros.</title>
        <authorList>
            <person name="Moodley Y."/>
            <person name="Westbury M.V."/>
            <person name="Russo I.M."/>
            <person name="Gopalakrishnan S."/>
            <person name="Rakotoarivelo A."/>
            <person name="Olsen R.A."/>
            <person name="Prost S."/>
            <person name="Tunstall T."/>
            <person name="Ryder O.A."/>
            <person name="Dalen L."/>
            <person name="Bruford M.W."/>
        </authorList>
    </citation>
    <scope>NUCLEOTIDE SEQUENCE [LARGE SCALE GENOMIC DNA]</scope>
    <source>
        <strain evidence="6">SBR-YM</strain>
        <tissue evidence="6">Skin</tissue>
    </source>
</reference>
<name>A0A7J7F1B3_DICBM</name>
<dbReference type="AlphaFoldDB" id="A0A7J7F1B3"/>
<keyword evidence="4" id="KW-0804">Transcription</keyword>
<evidence type="ECO:0000256" key="1">
    <source>
        <dbReference type="ARBA" id="ARBA00004123"/>
    </source>
</evidence>
<dbReference type="GO" id="GO:0016251">
    <property type="term" value="F:RNA polymerase II general transcription initiation factor activity"/>
    <property type="evidence" value="ECO:0007669"/>
    <property type="project" value="InterPro"/>
</dbReference>
<comment type="caution">
    <text evidence="6">The sequence shown here is derived from an EMBL/GenBank/DDBJ whole genome shotgun (WGS) entry which is preliminary data.</text>
</comment>
<dbReference type="Proteomes" id="UP000551758">
    <property type="component" value="Unassembled WGS sequence"/>
</dbReference>
<comment type="subcellular location">
    <subcellularLocation>
        <location evidence="1">Nucleus</location>
    </subcellularLocation>
</comment>
<evidence type="ECO:0000313" key="6">
    <source>
        <dbReference type="EMBL" id="KAF5921839.1"/>
    </source>
</evidence>
<evidence type="ECO:0000256" key="4">
    <source>
        <dbReference type="ARBA" id="ARBA00023163"/>
    </source>
</evidence>